<reference evidence="1 2" key="2">
    <citation type="journal article" date="2010" name="Stand. Genomic Sci.">
        <title>Complete genome sequence of Gordonia bronchialis type strain (3410).</title>
        <authorList>
            <person name="Ivanova N."/>
            <person name="Sikorski J."/>
            <person name="Jando M."/>
            <person name="Lapidus A."/>
            <person name="Nolan M."/>
            <person name="Lucas S."/>
            <person name="Del Rio T.G."/>
            <person name="Tice H."/>
            <person name="Copeland A."/>
            <person name="Cheng J.F."/>
            <person name="Chen F."/>
            <person name="Bruce D."/>
            <person name="Goodwin L."/>
            <person name="Pitluck S."/>
            <person name="Mavromatis K."/>
            <person name="Ovchinnikova G."/>
            <person name="Pati A."/>
            <person name="Chen A."/>
            <person name="Palaniappan K."/>
            <person name="Land M."/>
            <person name="Hauser L."/>
            <person name="Chang Y.J."/>
            <person name="Jeffries C.D."/>
            <person name="Chain P."/>
            <person name="Saunders E."/>
            <person name="Han C."/>
            <person name="Detter J.C."/>
            <person name="Brettin T."/>
            <person name="Rohde M."/>
            <person name="Goker M."/>
            <person name="Bristow J."/>
            <person name="Eisen J.A."/>
            <person name="Markowitz V."/>
            <person name="Hugenholtz P."/>
            <person name="Klenk H.P."/>
            <person name="Kyrpides N.C."/>
        </authorList>
    </citation>
    <scope>NUCLEOTIDE SEQUENCE [LARGE SCALE GENOMIC DNA]</scope>
    <source>
        <strain evidence="2">ATCC 25592 / DSM 43247 / BCRC 13721 / JCM 3198 / KCTC 3076 / NBRC 16047 / NCTC 10667</strain>
    </source>
</reference>
<dbReference type="HOGENOM" id="CLU_2752135_0_0_11"/>
<reference evidence="2" key="1">
    <citation type="submission" date="2009-10" db="EMBL/GenBank/DDBJ databases">
        <title>The complete chromosome of Gordonia bronchialis DSM 43247.</title>
        <authorList>
            <consortium name="US DOE Joint Genome Institute (JGI-PGF)"/>
            <person name="Lucas S."/>
            <person name="Copeland A."/>
            <person name="Lapidus A."/>
            <person name="Glavina del Rio T."/>
            <person name="Dalin E."/>
            <person name="Tice H."/>
            <person name="Bruce D."/>
            <person name="Goodwin L."/>
            <person name="Pitluck S."/>
            <person name="Kyrpides N."/>
            <person name="Mavromatis K."/>
            <person name="Ivanova N."/>
            <person name="Ovchinnikova G."/>
            <person name="Saunders E."/>
            <person name="Brettin T."/>
            <person name="Detter J.C."/>
            <person name="Han C."/>
            <person name="Larimer F."/>
            <person name="Land M."/>
            <person name="Hauser L."/>
            <person name="Markowitz V."/>
            <person name="Cheng J.-F."/>
            <person name="Hugenholtz P."/>
            <person name="Woyke T."/>
            <person name="Wu D."/>
            <person name="Jando M."/>
            <person name="Schneider S."/>
            <person name="Goeker M."/>
            <person name="Klenk H.-P."/>
            <person name="Eisen J.A."/>
        </authorList>
    </citation>
    <scope>NUCLEOTIDE SEQUENCE [LARGE SCALE GENOMIC DNA]</scope>
    <source>
        <strain evidence="2">ATCC 25592 / DSM 43247 / BCRC 13721 / JCM 3198 / KCTC 3076 / NBRC 16047 / NCTC 10667</strain>
    </source>
</reference>
<dbReference type="AlphaFoldDB" id="D0LEH1"/>
<protein>
    <submittedName>
        <fullName evidence="1">Uncharacterized protein</fullName>
    </submittedName>
</protein>
<dbReference type="STRING" id="526226.Gbro_0559"/>
<evidence type="ECO:0000313" key="2">
    <source>
        <dbReference type="Proteomes" id="UP000001219"/>
    </source>
</evidence>
<sequence length="70" mass="8146">MSILDRLTAHIEATRPKCALCGRNAVVRITYTTRYSRGDTWGETWCCADHADEEVDYRSPRGMIREIKWL</sequence>
<accession>D0LEH1</accession>
<proteinExistence type="predicted"/>
<dbReference type="EMBL" id="CP001802">
    <property type="protein sequence ID" value="ACY19889.1"/>
    <property type="molecule type" value="Genomic_DNA"/>
</dbReference>
<organism evidence="1 2">
    <name type="scientific">Gordonia bronchialis (strain ATCC 25592 / DSM 43247 / BCRC 13721 / JCM 3198 / KCTC 3076 / NBRC 16047 / NCTC 10667)</name>
    <name type="common">Rhodococcus bronchialis</name>
    <dbReference type="NCBI Taxonomy" id="526226"/>
    <lineage>
        <taxon>Bacteria</taxon>
        <taxon>Bacillati</taxon>
        <taxon>Actinomycetota</taxon>
        <taxon>Actinomycetes</taxon>
        <taxon>Mycobacteriales</taxon>
        <taxon>Gordoniaceae</taxon>
        <taxon>Gordonia</taxon>
    </lineage>
</organism>
<dbReference type="Proteomes" id="UP000001219">
    <property type="component" value="Chromosome"/>
</dbReference>
<gene>
    <name evidence="1" type="ordered locus">Gbro_0559</name>
</gene>
<dbReference type="RefSeq" id="WP_012832477.1">
    <property type="nucleotide sequence ID" value="NC_013441.1"/>
</dbReference>
<evidence type="ECO:0000313" key="1">
    <source>
        <dbReference type="EMBL" id="ACY19889.1"/>
    </source>
</evidence>
<dbReference type="KEGG" id="gbr:Gbro_0559"/>
<keyword evidence="2" id="KW-1185">Reference proteome</keyword>
<name>D0LEH1_GORB4</name>
<dbReference type="OrthoDB" id="9933770at2"/>